<evidence type="ECO:0000256" key="2">
    <source>
        <dbReference type="SAM" id="Phobius"/>
    </source>
</evidence>
<dbReference type="InterPro" id="IPR024232">
    <property type="entry name" value="SpoIIIAH"/>
</dbReference>
<keyword evidence="2" id="KW-0472">Membrane</keyword>
<organism evidence="3 4">
    <name type="scientific">Bacillus suaedaesalsae</name>
    <dbReference type="NCBI Taxonomy" id="2810349"/>
    <lineage>
        <taxon>Bacteria</taxon>
        <taxon>Bacillati</taxon>
        <taxon>Bacillota</taxon>
        <taxon>Bacilli</taxon>
        <taxon>Bacillales</taxon>
        <taxon>Bacillaceae</taxon>
        <taxon>Bacillus</taxon>
    </lineage>
</organism>
<dbReference type="RefSeq" id="WP_204202710.1">
    <property type="nucleotide sequence ID" value="NZ_JAFELM010000021.1"/>
</dbReference>
<reference evidence="3 4" key="1">
    <citation type="submission" date="2021-02" db="EMBL/GenBank/DDBJ databases">
        <title>Bacillus sp. RD4P76, an endophyte from a halophyte.</title>
        <authorList>
            <person name="Sun J.-Q."/>
        </authorList>
    </citation>
    <scope>NUCLEOTIDE SEQUENCE [LARGE SCALE GENOMIC DNA]</scope>
    <source>
        <strain evidence="3 4">RD4P76</strain>
    </source>
</reference>
<dbReference type="Gene3D" id="1.10.287.4300">
    <property type="entry name" value="Stage III sporulation protein AH-like"/>
    <property type="match status" value="1"/>
</dbReference>
<evidence type="ECO:0000313" key="4">
    <source>
        <dbReference type="Proteomes" id="UP001518925"/>
    </source>
</evidence>
<feature type="transmembrane region" description="Helical" evidence="2">
    <location>
        <begin position="7"/>
        <end position="25"/>
    </location>
</feature>
<keyword evidence="2" id="KW-1133">Transmembrane helix</keyword>
<accession>A0ABS2DFU9</accession>
<evidence type="ECO:0000313" key="3">
    <source>
        <dbReference type="EMBL" id="MBM6617335.1"/>
    </source>
</evidence>
<keyword evidence="2" id="KW-0812">Transmembrane</keyword>
<name>A0ABS2DFU9_9BACI</name>
<gene>
    <name evidence="3" type="ORF">JR050_06550</name>
</gene>
<comment type="caution">
    <text evidence="3">The sequence shown here is derived from an EMBL/GenBank/DDBJ whole genome shotgun (WGS) entry which is preliminary data.</text>
</comment>
<dbReference type="InterPro" id="IPR038503">
    <property type="entry name" value="SpoIIIAH_sf"/>
</dbReference>
<dbReference type="EMBL" id="JAFELM010000021">
    <property type="protein sequence ID" value="MBM6617335.1"/>
    <property type="molecule type" value="Genomic_DNA"/>
</dbReference>
<feature type="compositionally biased region" description="Basic and acidic residues" evidence="1">
    <location>
        <begin position="42"/>
        <end position="56"/>
    </location>
</feature>
<evidence type="ECO:0000256" key="1">
    <source>
        <dbReference type="SAM" id="MobiDB-lite"/>
    </source>
</evidence>
<feature type="region of interest" description="Disordered" evidence="1">
    <location>
        <begin position="42"/>
        <end position="67"/>
    </location>
</feature>
<keyword evidence="4" id="KW-1185">Reference proteome</keyword>
<protein>
    <submittedName>
        <fullName evidence="3">SpoIIIAH-like family protein</fullName>
    </submittedName>
</protein>
<sequence length="191" mass="21362">MLLKKQTVWLLTMLSLVVVLSVYYVTSPENKTDNLAFVENDKETAAEETKAEESKATETGTEEAEDGTVISSIQSDELFATLRLEMDEQRSKLIEQLQTTMAATDVSAEQKSKAYDQMIEVQAASSKERVLETLILAESKEYKDVLVRADGDKVKIVVRSEKHSAKEANKIIQLVREELGAKQVAVEFSKK</sequence>
<dbReference type="Pfam" id="PF12685">
    <property type="entry name" value="SpoIIIAH"/>
    <property type="match status" value="1"/>
</dbReference>
<proteinExistence type="predicted"/>
<dbReference type="Proteomes" id="UP001518925">
    <property type="component" value="Unassembled WGS sequence"/>
</dbReference>